<keyword evidence="10" id="KW-1185">Reference proteome</keyword>
<proteinExistence type="inferred from homology"/>
<feature type="transmembrane region" description="Helical" evidence="7">
    <location>
        <begin position="172"/>
        <end position="191"/>
    </location>
</feature>
<comment type="similarity">
    <text evidence="2 7">Belongs to the DedA family.</text>
</comment>
<dbReference type="STRING" id="1423725.FC19_GL001704"/>
<evidence type="ECO:0000256" key="2">
    <source>
        <dbReference type="ARBA" id="ARBA00010792"/>
    </source>
</evidence>
<keyword evidence="3 7" id="KW-1003">Cell membrane</keyword>
<comment type="caution">
    <text evidence="9">The sequence shown here is derived from an EMBL/GenBank/DDBJ whole genome shotgun (WGS) entry which is preliminary data.</text>
</comment>
<keyword evidence="6 7" id="KW-0472">Membrane</keyword>
<reference evidence="9 10" key="1">
    <citation type="journal article" date="2015" name="Genome Announc.">
        <title>Expanding the biotechnology potential of lactobacilli through comparative genomics of 213 strains and associated genera.</title>
        <authorList>
            <person name="Sun Z."/>
            <person name="Harris H.M."/>
            <person name="McCann A."/>
            <person name="Guo C."/>
            <person name="Argimon S."/>
            <person name="Zhang W."/>
            <person name="Yang X."/>
            <person name="Jeffery I.B."/>
            <person name="Cooney J.C."/>
            <person name="Kagawa T.F."/>
            <person name="Liu W."/>
            <person name="Song Y."/>
            <person name="Salvetti E."/>
            <person name="Wrobel A."/>
            <person name="Rasinkangas P."/>
            <person name="Parkhill J."/>
            <person name="Rea M.C."/>
            <person name="O'Sullivan O."/>
            <person name="Ritari J."/>
            <person name="Douillard F.P."/>
            <person name="Paul Ross R."/>
            <person name="Yang R."/>
            <person name="Briner A.E."/>
            <person name="Felis G.E."/>
            <person name="de Vos W.M."/>
            <person name="Barrangou R."/>
            <person name="Klaenhammer T.R."/>
            <person name="Caufield P.W."/>
            <person name="Cui Y."/>
            <person name="Zhang H."/>
            <person name="O'Toole P.W."/>
        </authorList>
    </citation>
    <scope>NUCLEOTIDE SEQUENCE [LARGE SCALE GENOMIC DNA]</scope>
    <source>
        <strain evidence="9 10">DSM 21051</strain>
    </source>
</reference>
<evidence type="ECO:0000256" key="7">
    <source>
        <dbReference type="RuleBase" id="RU367016"/>
    </source>
</evidence>
<evidence type="ECO:0000256" key="3">
    <source>
        <dbReference type="ARBA" id="ARBA00022475"/>
    </source>
</evidence>
<dbReference type="EMBL" id="AYZD01000023">
    <property type="protein sequence ID" value="KRM95568.1"/>
    <property type="molecule type" value="Genomic_DNA"/>
</dbReference>
<dbReference type="InterPro" id="IPR032816">
    <property type="entry name" value="VTT_dom"/>
</dbReference>
<sequence length="228" mass="25716">MRILKKDAYINKEYPMSFLIDFILHIDAHLVTIVNTFGNWTYLILFLIIFIETGAVILPFLPGDSLLFAACALAANPEYHLNIWIFVILFWAAPLLGDSLNFFIGQKIGSTINDQSFLGRFIKKEDLNKTEAFFEKHGGMAISLARFMPIIRTMSPFVAGGSGIQYRKFIRYSFIGATSWMILCCSAGYYFGNFPIVKKHFSLIIIGIIIVSLIPAIVAGLKKHFAKK</sequence>
<feature type="transmembrane region" description="Helical" evidence="7">
    <location>
        <begin position="81"/>
        <end position="104"/>
    </location>
</feature>
<dbReference type="GO" id="GO:0005886">
    <property type="term" value="C:plasma membrane"/>
    <property type="evidence" value="ECO:0007669"/>
    <property type="project" value="UniProtKB-SubCell"/>
</dbReference>
<dbReference type="InterPro" id="IPR032818">
    <property type="entry name" value="DedA-like"/>
</dbReference>
<dbReference type="Proteomes" id="UP000051015">
    <property type="component" value="Unassembled WGS sequence"/>
</dbReference>
<dbReference type="PANTHER" id="PTHR30353">
    <property type="entry name" value="INNER MEMBRANE PROTEIN DEDA-RELATED"/>
    <property type="match status" value="1"/>
</dbReference>
<comment type="subcellular location">
    <subcellularLocation>
        <location evidence="1 7">Cell membrane</location>
        <topology evidence="1 7">Multi-pass membrane protein</topology>
    </subcellularLocation>
</comment>
<protein>
    <submittedName>
        <fullName evidence="9">DedA family membrane protein</fullName>
    </submittedName>
</protein>
<evidence type="ECO:0000256" key="4">
    <source>
        <dbReference type="ARBA" id="ARBA00022692"/>
    </source>
</evidence>
<keyword evidence="4 7" id="KW-0812">Transmembrane</keyword>
<evidence type="ECO:0000256" key="6">
    <source>
        <dbReference type="ARBA" id="ARBA00023136"/>
    </source>
</evidence>
<dbReference type="AlphaFoldDB" id="A0A0R2CVN2"/>
<dbReference type="Pfam" id="PF09335">
    <property type="entry name" value="VTT_dom"/>
    <property type="match status" value="1"/>
</dbReference>
<evidence type="ECO:0000259" key="8">
    <source>
        <dbReference type="Pfam" id="PF09335"/>
    </source>
</evidence>
<organism evidence="9 10">
    <name type="scientific">Liquorilactobacillus aquaticus DSM 21051</name>
    <dbReference type="NCBI Taxonomy" id="1423725"/>
    <lineage>
        <taxon>Bacteria</taxon>
        <taxon>Bacillati</taxon>
        <taxon>Bacillota</taxon>
        <taxon>Bacilli</taxon>
        <taxon>Lactobacillales</taxon>
        <taxon>Lactobacillaceae</taxon>
        <taxon>Liquorilactobacillus</taxon>
    </lineage>
</organism>
<evidence type="ECO:0000256" key="1">
    <source>
        <dbReference type="ARBA" id="ARBA00004651"/>
    </source>
</evidence>
<name>A0A0R2CVN2_9LACO</name>
<dbReference type="PANTHER" id="PTHR30353:SF0">
    <property type="entry name" value="TRANSMEMBRANE PROTEIN"/>
    <property type="match status" value="1"/>
</dbReference>
<accession>A0A0R2CVN2</accession>
<evidence type="ECO:0000313" key="9">
    <source>
        <dbReference type="EMBL" id="KRM95568.1"/>
    </source>
</evidence>
<feature type="transmembrane region" description="Helical" evidence="7">
    <location>
        <begin position="40"/>
        <end position="61"/>
    </location>
</feature>
<gene>
    <name evidence="9" type="ORF">FC19_GL001704</name>
</gene>
<keyword evidence="5 7" id="KW-1133">Transmembrane helix</keyword>
<feature type="transmembrane region" description="Helical" evidence="7">
    <location>
        <begin position="203"/>
        <end position="221"/>
    </location>
</feature>
<evidence type="ECO:0000313" key="10">
    <source>
        <dbReference type="Proteomes" id="UP000051015"/>
    </source>
</evidence>
<dbReference type="PATRIC" id="fig|1423725.3.peg.1752"/>
<feature type="domain" description="VTT" evidence="8">
    <location>
        <begin position="61"/>
        <end position="189"/>
    </location>
</feature>
<evidence type="ECO:0000256" key="5">
    <source>
        <dbReference type="ARBA" id="ARBA00022989"/>
    </source>
</evidence>